<evidence type="ECO:0000256" key="1">
    <source>
        <dbReference type="SAM" id="MobiDB-lite"/>
    </source>
</evidence>
<dbReference type="Proteomes" id="UP000580654">
    <property type="component" value="Unassembled WGS sequence"/>
</dbReference>
<feature type="region of interest" description="Disordered" evidence="1">
    <location>
        <begin position="1"/>
        <end position="20"/>
    </location>
</feature>
<comment type="caution">
    <text evidence="2">The sequence shown here is derived from an EMBL/GenBank/DDBJ whole genome shotgun (WGS) entry which is preliminary data.</text>
</comment>
<accession>A0A840Y0F2</accession>
<organism evidence="2 3">
    <name type="scientific">Muricoccus pecuniae</name>
    <dbReference type="NCBI Taxonomy" id="693023"/>
    <lineage>
        <taxon>Bacteria</taxon>
        <taxon>Pseudomonadati</taxon>
        <taxon>Pseudomonadota</taxon>
        <taxon>Alphaproteobacteria</taxon>
        <taxon>Acetobacterales</taxon>
        <taxon>Roseomonadaceae</taxon>
        <taxon>Muricoccus</taxon>
    </lineage>
</organism>
<gene>
    <name evidence="2" type="ORF">FHS87_002240</name>
</gene>
<name>A0A840Y0F2_9PROT</name>
<keyword evidence="3" id="KW-1185">Reference proteome</keyword>
<dbReference type="RefSeq" id="WP_184517856.1">
    <property type="nucleotide sequence ID" value="NZ_JACIJD010000009.1"/>
</dbReference>
<reference evidence="2 3" key="1">
    <citation type="submission" date="2020-08" db="EMBL/GenBank/DDBJ databases">
        <title>Genomic Encyclopedia of Type Strains, Phase IV (KMG-IV): sequencing the most valuable type-strain genomes for metagenomic binning, comparative biology and taxonomic classification.</title>
        <authorList>
            <person name="Goeker M."/>
        </authorList>
    </citation>
    <scope>NUCLEOTIDE SEQUENCE [LARGE SCALE GENOMIC DNA]</scope>
    <source>
        <strain evidence="2 3">DSM 25622</strain>
    </source>
</reference>
<dbReference type="AlphaFoldDB" id="A0A840Y0F2"/>
<protein>
    <submittedName>
        <fullName evidence="2">Uncharacterized protein</fullName>
    </submittedName>
</protein>
<sequence length="184" mass="19912">MPTHHPAADSPPSRAGRAAHRRKAVLPVVTLALALTACQSTPPAFPPDYRMLIAYHLALDYEASGKGAAEISPMPRSGVGLIGAMTSLWVRYPVLATYQLLTPGRVVPRCINISASTLSLRDGLEVTRPRQDLGGNCPENADFVPFTELEGLAERIRACRREGTARCAVSEPGARRQRVFVLSR</sequence>
<dbReference type="EMBL" id="JACIJD010000009">
    <property type="protein sequence ID" value="MBB5694195.1"/>
    <property type="molecule type" value="Genomic_DNA"/>
</dbReference>
<proteinExistence type="predicted"/>
<evidence type="ECO:0000313" key="2">
    <source>
        <dbReference type="EMBL" id="MBB5694195.1"/>
    </source>
</evidence>
<evidence type="ECO:0000313" key="3">
    <source>
        <dbReference type="Proteomes" id="UP000580654"/>
    </source>
</evidence>